<keyword evidence="3" id="KW-1185">Reference proteome</keyword>
<evidence type="ECO:0000313" key="3">
    <source>
        <dbReference type="Proteomes" id="UP000008312"/>
    </source>
</evidence>
<dbReference type="GeneID" id="24922389"/>
<dbReference type="EMBL" id="FN668640">
    <property type="protein sequence ID" value="CBK21214.2"/>
    <property type="molecule type" value="Genomic_DNA"/>
</dbReference>
<protein>
    <recommendedName>
        <fullName evidence="1">Glycosyltransferase 61 catalytic domain-containing protein</fullName>
    </recommendedName>
</protein>
<evidence type="ECO:0000259" key="1">
    <source>
        <dbReference type="Pfam" id="PF04577"/>
    </source>
</evidence>
<dbReference type="RefSeq" id="XP_012895262.1">
    <property type="nucleotide sequence ID" value="XM_013039808.1"/>
</dbReference>
<sequence length="529" mass="63056">MCVLIVRKTIYYDGDIDKLYINTQNEEKRKIQNNSYSVVFPNDSTLENEIEHPNFKNVIQYKVNNNYKIISKGIFDEIHWYTQPYYYNRSDWESQFNNIIKTIREVYTKIESGKRIDNTQYQLDKYSTASVRVVNHTECPFIEGHNICLSKDYKWTIFLKQGTLDIHSLVPGMNKRIPQNVQWIDSGVYFVSQPRRNNHLGHFIEGINQALLVLRFPSLYPKFTNWYIPKFGYKEFEWTKIYLRLLHNLFPDDFKPTLQLANSISLNKILMDRCIFAGGWSYWPGFFAQDVMRASSYKHINITSRKNNPGEFHLIIIDRNDNRGFALHKKWKSIIQTYYPVIDISYHLMDNLSFRDQVLLFYTADIVLSTHGCALTNLMFSTPHTVAIECHPPYYFEPSYMTITMISRVHYIQVTTFYPHQMSNNRWREAELAYYNGYFFPNKKLLHKSVNPPLFKVLTAIKDATEYLRRWRFIYNTNYKWSPIFPFTFCLSHFALFRRKQSKHNSTTLLLLLRIYEVQNIITIVIHPP</sequence>
<reference evidence="2" key="1">
    <citation type="submission" date="2010-02" db="EMBL/GenBank/DDBJ databases">
        <title>Sequencing and annotation of the Blastocystis hominis genome.</title>
        <authorList>
            <person name="Wincker P."/>
        </authorList>
    </citation>
    <scope>NUCLEOTIDE SEQUENCE</scope>
    <source>
        <strain evidence="2">Singapore isolate B</strain>
    </source>
</reference>
<dbReference type="Proteomes" id="UP000008312">
    <property type="component" value="Unassembled WGS sequence"/>
</dbReference>
<dbReference type="OrthoDB" id="1892506at2759"/>
<organism evidence="2">
    <name type="scientific">Blastocystis hominis</name>
    <dbReference type="NCBI Taxonomy" id="12968"/>
    <lineage>
        <taxon>Eukaryota</taxon>
        <taxon>Sar</taxon>
        <taxon>Stramenopiles</taxon>
        <taxon>Bigyra</taxon>
        <taxon>Opalozoa</taxon>
        <taxon>Opalinata</taxon>
        <taxon>Blastocystidae</taxon>
        <taxon>Blastocystis</taxon>
    </lineage>
</organism>
<dbReference type="InterPro" id="IPR049625">
    <property type="entry name" value="Glyco_transf_61_cat"/>
</dbReference>
<accession>D8LZH5</accession>
<dbReference type="GO" id="GO:0016757">
    <property type="term" value="F:glycosyltransferase activity"/>
    <property type="evidence" value="ECO:0007669"/>
    <property type="project" value="InterPro"/>
</dbReference>
<proteinExistence type="predicted"/>
<evidence type="ECO:0000313" key="2">
    <source>
        <dbReference type="EMBL" id="CBK21214.2"/>
    </source>
</evidence>
<gene>
    <name evidence="2" type="ORF">GSBLH_T00006264001</name>
</gene>
<dbReference type="Pfam" id="PF04577">
    <property type="entry name" value="Glyco_transf_61"/>
    <property type="match status" value="1"/>
</dbReference>
<dbReference type="InParanoid" id="D8LZH5"/>
<feature type="domain" description="Glycosyltransferase 61 catalytic" evidence="1">
    <location>
        <begin position="245"/>
        <end position="388"/>
    </location>
</feature>
<dbReference type="AlphaFoldDB" id="D8LZH5"/>
<name>D8LZH5_BLAHO</name>